<gene>
    <name evidence="1" type="ORF">SAMN05421858_0713</name>
</gene>
<dbReference type="AlphaFoldDB" id="A0A1N6WGU4"/>
<accession>A0A1N6WGU4</accession>
<proteinExistence type="predicted"/>
<reference evidence="2" key="1">
    <citation type="submission" date="2017-01" db="EMBL/GenBank/DDBJ databases">
        <authorList>
            <person name="Varghese N."/>
            <person name="Submissions S."/>
        </authorList>
    </citation>
    <scope>NUCLEOTIDE SEQUENCE [LARGE SCALE GENOMIC DNA]</scope>
    <source>
        <strain evidence="2">CGMCC 1.7737</strain>
    </source>
</reference>
<sequence length="31" mass="3796">MENRWCQQMSEQEEQVLLSDVQWLAQDDEVQ</sequence>
<organism evidence="1 2">
    <name type="scientific">Haladaptatus litoreus</name>
    <dbReference type="NCBI Taxonomy" id="553468"/>
    <lineage>
        <taxon>Archaea</taxon>
        <taxon>Methanobacteriati</taxon>
        <taxon>Methanobacteriota</taxon>
        <taxon>Stenosarchaea group</taxon>
        <taxon>Halobacteria</taxon>
        <taxon>Halobacteriales</taxon>
        <taxon>Haladaptataceae</taxon>
        <taxon>Haladaptatus</taxon>
    </lineage>
</organism>
<keyword evidence="2" id="KW-1185">Reference proteome</keyword>
<protein>
    <submittedName>
        <fullName evidence="1">Uncharacterized protein</fullName>
    </submittedName>
</protein>
<evidence type="ECO:0000313" key="1">
    <source>
        <dbReference type="EMBL" id="SIQ89186.1"/>
    </source>
</evidence>
<dbReference type="Proteomes" id="UP000186914">
    <property type="component" value="Unassembled WGS sequence"/>
</dbReference>
<name>A0A1N6WGU4_9EURY</name>
<evidence type="ECO:0000313" key="2">
    <source>
        <dbReference type="Proteomes" id="UP000186914"/>
    </source>
</evidence>
<dbReference type="EMBL" id="FTNO01000001">
    <property type="protein sequence ID" value="SIQ89186.1"/>
    <property type="molecule type" value="Genomic_DNA"/>
</dbReference>